<evidence type="ECO:0000256" key="5">
    <source>
        <dbReference type="ARBA" id="ARBA00023136"/>
    </source>
</evidence>
<evidence type="ECO:0000256" key="8">
    <source>
        <dbReference type="HAMAP-Rule" id="MF_01416"/>
    </source>
</evidence>
<keyword evidence="3 8" id="KW-0375">Hydrogen ion transport</keyword>
<evidence type="ECO:0000256" key="6">
    <source>
        <dbReference type="ARBA" id="ARBA00023196"/>
    </source>
</evidence>
<organism evidence="9 10">
    <name type="scientific">Candidatus Tokpelaia hoelldobleri</name>
    <dbReference type="NCBI Taxonomy" id="1902579"/>
    <lineage>
        <taxon>Bacteria</taxon>
        <taxon>Pseudomonadati</taxon>
        <taxon>Pseudomonadota</taxon>
        <taxon>Alphaproteobacteria</taxon>
        <taxon>Hyphomicrobiales</taxon>
        <taxon>Candidatus Tokpelaia</taxon>
    </lineage>
</organism>
<dbReference type="KEGG" id="thd:BHV28_03300"/>
<dbReference type="GO" id="GO:0005886">
    <property type="term" value="C:plasma membrane"/>
    <property type="evidence" value="ECO:0007669"/>
    <property type="project" value="UniProtKB-SubCell"/>
</dbReference>
<keyword evidence="8" id="KW-1003">Cell membrane</keyword>
<dbReference type="Pfam" id="PF00213">
    <property type="entry name" value="OSCP"/>
    <property type="match status" value="1"/>
</dbReference>
<reference evidence="9 10" key="2">
    <citation type="journal article" date="2016" name="Sci. Rep.">
        <title>The genome of Rhizobiales bacteria in predatory ants reveals urease gene functions but no genes for nitrogen fixation.</title>
        <authorList>
            <person name="Neuvonen M.M."/>
            <person name="Tamarit D."/>
            <person name="Naslund K."/>
            <person name="Liebig J."/>
            <person name="Feldhaar H."/>
            <person name="Moran N.A."/>
            <person name="Guy L."/>
            <person name="Andersson S.G."/>
        </authorList>
    </citation>
    <scope>NUCLEOTIDE SEQUENCE [LARGE SCALE GENOMIC DNA]</scope>
    <source>
        <strain evidence="9 10">Hsal</strain>
    </source>
</reference>
<dbReference type="InterPro" id="IPR020781">
    <property type="entry name" value="ATPase_OSCP/d_CS"/>
</dbReference>
<keyword evidence="4 8" id="KW-0406">Ion transport</keyword>
<comment type="function">
    <text evidence="8">F(1)F(0) ATP synthase produces ATP from ADP in the presence of a proton or sodium gradient. F-type ATPases consist of two structural domains, F(1) containing the extramembraneous catalytic core and F(0) containing the membrane proton channel, linked together by a central stalk and a peripheral stalk. During catalysis, ATP synthesis in the catalytic domain of F(1) is coupled via a rotary mechanism of the central stalk subunits to proton translocation.</text>
</comment>
<evidence type="ECO:0000313" key="9">
    <source>
        <dbReference type="EMBL" id="AQS41046.1"/>
    </source>
</evidence>
<dbReference type="NCBIfam" id="NF004406">
    <property type="entry name" value="PRK05758.3-2"/>
    <property type="match status" value="1"/>
</dbReference>
<dbReference type="InterPro" id="IPR000711">
    <property type="entry name" value="ATPase_OSCP/dsu"/>
</dbReference>
<dbReference type="EMBL" id="CP017315">
    <property type="protein sequence ID" value="AQS41046.1"/>
    <property type="molecule type" value="Genomic_DNA"/>
</dbReference>
<evidence type="ECO:0000256" key="1">
    <source>
        <dbReference type="ARBA" id="ARBA00004370"/>
    </source>
</evidence>
<sequence>MVEISSPMSPVVLRYAGSLYELAVGSRCVDSVGKQLANIAEMLEMSADLRSLVSSSAFSSDVQFRAINALLEKSGADTGKGGGLLVGNFLRVVAKGQRLSLLAEMIAAFHHLAAKARGEETADVVCAHALDKAQEKELKTVLSKQIGKDVDLRVTVDPAILGGLIVRVGSQQIDTSLRTRLSSLKIALKEVG</sequence>
<dbReference type="HAMAP" id="MF_01416">
    <property type="entry name" value="ATP_synth_delta_bact"/>
    <property type="match status" value="1"/>
</dbReference>
<dbReference type="PRINTS" id="PR00125">
    <property type="entry name" value="ATPASEDELTA"/>
</dbReference>
<keyword evidence="10" id="KW-1185">Reference proteome</keyword>
<evidence type="ECO:0000256" key="3">
    <source>
        <dbReference type="ARBA" id="ARBA00022781"/>
    </source>
</evidence>
<keyword evidence="2 8" id="KW-0813">Transport</keyword>
<evidence type="ECO:0000313" key="10">
    <source>
        <dbReference type="Proteomes" id="UP000188912"/>
    </source>
</evidence>
<evidence type="ECO:0000256" key="4">
    <source>
        <dbReference type="ARBA" id="ARBA00023065"/>
    </source>
</evidence>
<keyword evidence="7 8" id="KW-0066">ATP synthesis</keyword>
<dbReference type="STRING" id="1902579.BHV28_03300"/>
<keyword evidence="6 8" id="KW-0139">CF(1)</keyword>
<dbReference type="SUPFAM" id="SSF47928">
    <property type="entry name" value="N-terminal domain of the delta subunit of the F1F0-ATP synthase"/>
    <property type="match status" value="1"/>
</dbReference>
<dbReference type="InterPro" id="IPR026015">
    <property type="entry name" value="ATP_synth_OSCP/delta_N_sf"/>
</dbReference>
<reference evidence="9 10" key="1">
    <citation type="journal article" date="2010" name="Science">
        <title>Genomic comparison of the ants Camponotus floridanus and Harpegnathos saltator.</title>
        <authorList>
            <person name="Bonasio R."/>
            <person name="Zhang G."/>
            <person name="Ye C."/>
            <person name="Mutti N.S."/>
            <person name="Fang X."/>
            <person name="Qin N."/>
            <person name="Donahue G."/>
            <person name="Yang P."/>
            <person name="Li Q."/>
            <person name="Li C."/>
            <person name="Zhang P."/>
            <person name="Huang Z."/>
            <person name="Berger S.L."/>
            <person name="Reinberg D."/>
            <person name="Wang J."/>
            <person name="Liebig J."/>
        </authorList>
    </citation>
    <scope>NUCLEOTIDE SEQUENCE [LARGE SCALE GENOMIC DNA]</scope>
    <source>
        <strain evidence="9 10">Hsal</strain>
    </source>
</reference>
<dbReference type="Proteomes" id="UP000188912">
    <property type="component" value="Chromosome"/>
</dbReference>
<gene>
    <name evidence="8 9" type="primary">atpH</name>
    <name evidence="9" type="ORF">BHV28_03300</name>
</gene>
<evidence type="ECO:0000256" key="2">
    <source>
        <dbReference type="ARBA" id="ARBA00022448"/>
    </source>
</evidence>
<name>A0A1U9JT55_9HYPH</name>
<dbReference type="Gene3D" id="1.10.520.20">
    <property type="entry name" value="N-terminal domain of the delta subunit of the F1F0-ATP synthase"/>
    <property type="match status" value="1"/>
</dbReference>
<protein>
    <recommendedName>
        <fullName evidence="8">ATP synthase subunit delta</fullName>
    </recommendedName>
    <alternativeName>
        <fullName evidence="8">ATP synthase F(1) sector subunit delta</fullName>
    </alternativeName>
    <alternativeName>
        <fullName evidence="8">F-type ATPase subunit delta</fullName>
        <shortName evidence="8">F-ATPase subunit delta</shortName>
    </alternativeName>
</protein>
<keyword evidence="5 8" id="KW-0472">Membrane</keyword>
<comment type="similarity">
    <text evidence="8">Belongs to the ATPase delta chain family.</text>
</comment>
<dbReference type="GO" id="GO:0045259">
    <property type="term" value="C:proton-transporting ATP synthase complex"/>
    <property type="evidence" value="ECO:0007669"/>
    <property type="project" value="UniProtKB-KW"/>
</dbReference>
<dbReference type="PROSITE" id="PS00389">
    <property type="entry name" value="ATPASE_DELTA"/>
    <property type="match status" value="1"/>
</dbReference>
<evidence type="ECO:0000256" key="7">
    <source>
        <dbReference type="ARBA" id="ARBA00023310"/>
    </source>
</evidence>
<dbReference type="AlphaFoldDB" id="A0A1U9JT55"/>
<comment type="function">
    <text evidence="8">This protein is part of the stalk that links CF(0) to CF(1). It either transmits conformational changes from CF(0) to CF(1) or is implicated in proton conduction.</text>
</comment>
<accession>A0A1U9JT55</accession>
<comment type="subcellular location">
    <subcellularLocation>
        <location evidence="8">Cell membrane</location>
        <topology evidence="8">Peripheral membrane protein</topology>
    </subcellularLocation>
    <subcellularLocation>
        <location evidence="1">Membrane</location>
    </subcellularLocation>
</comment>
<proteinExistence type="inferred from homology"/>
<dbReference type="PANTHER" id="PTHR11910">
    <property type="entry name" value="ATP SYNTHASE DELTA CHAIN"/>
    <property type="match status" value="1"/>
</dbReference>
<dbReference type="NCBIfam" id="TIGR01145">
    <property type="entry name" value="ATP_synt_delta"/>
    <property type="match status" value="1"/>
</dbReference>
<dbReference type="GO" id="GO:0046933">
    <property type="term" value="F:proton-transporting ATP synthase activity, rotational mechanism"/>
    <property type="evidence" value="ECO:0007669"/>
    <property type="project" value="UniProtKB-UniRule"/>
</dbReference>